<dbReference type="Pfam" id="PF07690">
    <property type="entry name" value="MFS_1"/>
    <property type="match status" value="1"/>
</dbReference>
<feature type="transmembrane region" description="Helical" evidence="7">
    <location>
        <begin position="522"/>
        <end position="540"/>
    </location>
</feature>
<evidence type="ECO:0000256" key="5">
    <source>
        <dbReference type="ARBA" id="ARBA00023136"/>
    </source>
</evidence>
<evidence type="ECO:0000256" key="6">
    <source>
        <dbReference type="SAM" id="MobiDB-lite"/>
    </source>
</evidence>
<feature type="region of interest" description="Disordered" evidence="6">
    <location>
        <begin position="1"/>
        <end position="57"/>
    </location>
</feature>
<keyword evidence="2" id="KW-0813">Transport</keyword>
<gene>
    <name evidence="8" type="ORF">L207DRAFT_497079</name>
</gene>
<dbReference type="EMBL" id="KZ613953">
    <property type="protein sequence ID" value="PMD35050.1"/>
    <property type="molecule type" value="Genomic_DNA"/>
</dbReference>
<feature type="transmembrane region" description="Helical" evidence="7">
    <location>
        <begin position="279"/>
        <end position="299"/>
    </location>
</feature>
<evidence type="ECO:0000256" key="2">
    <source>
        <dbReference type="ARBA" id="ARBA00022448"/>
    </source>
</evidence>
<dbReference type="FunFam" id="1.20.1250.20:FF:000106">
    <property type="entry name" value="MFS transporter, putative"/>
    <property type="match status" value="1"/>
</dbReference>
<proteinExistence type="predicted"/>
<feature type="transmembrane region" description="Helical" evidence="7">
    <location>
        <begin position="396"/>
        <end position="416"/>
    </location>
</feature>
<evidence type="ECO:0000313" key="8">
    <source>
        <dbReference type="EMBL" id="PMD35050.1"/>
    </source>
</evidence>
<sequence>MATVIWSLNNASGDTESSSLDGSDSKSDKNDEKSPRTIVEPLPLGEPLSSGGPTSWWSRSTPIDLDAIATQRSVYDDPEVAKLYQPRPDWENLHRFDPSARWTWREERALVRKIDIRIFIFACVAFMSLEIDRANISQANSDNFLGSLKLTTNDFNLGNTVFTASFMCAELPSQLVSKWMGPDRWIPMQMILWSIVAASQFKLSGRASFLTTRALLGILQGGFIPDMNLYLSYFYTSAELPIRLSCWWAAMTSAIIVGAFMAFGIFHINPHGGIEGWRWLFLIEGIFTGVIGLSAYWFMPASPTQTAGGLRGKKGWFTEREEIIIVNRAIRDDPSKGSMHNRQPITPKLLWKSLQDYHLWPIYTIGFLFQMPMGPPSQYLTLSLKGLGFDTFQTNLLVIPSQVLSMINLLFFTRVAQWTGRLAFNGIIGQVWALPFLISLYVLDTSTENKWIVWAIVSLLLSYPSNHSVQVGWASRNANTVRTRTVSTAMYNMCCQAGCIVYSNIYRKVDDAPRYRRGNKDLIGIAVGNIFLYLAVNFYYDWVNKSRDKIWNSWTPEERENYLKTTKDEGSNRLDFRLAR</sequence>
<evidence type="ECO:0000256" key="7">
    <source>
        <dbReference type="SAM" id="Phobius"/>
    </source>
</evidence>
<dbReference type="OrthoDB" id="1935484at2759"/>
<dbReference type="SUPFAM" id="SSF103473">
    <property type="entry name" value="MFS general substrate transporter"/>
    <property type="match status" value="1"/>
</dbReference>
<dbReference type="InterPro" id="IPR011701">
    <property type="entry name" value="MFS"/>
</dbReference>
<dbReference type="GO" id="GO:0016020">
    <property type="term" value="C:membrane"/>
    <property type="evidence" value="ECO:0007669"/>
    <property type="project" value="UniProtKB-SubCell"/>
</dbReference>
<keyword evidence="3 7" id="KW-0812">Transmembrane</keyword>
<dbReference type="AlphaFoldDB" id="A0A2J6R967"/>
<feature type="transmembrane region" description="Helical" evidence="7">
    <location>
        <begin position="357"/>
        <end position="375"/>
    </location>
</feature>
<accession>A0A2J6R967</accession>
<feature type="compositionally biased region" description="Basic and acidic residues" evidence="6">
    <location>
        <begin position="23"/>
        <end position="35"/>
    </location>
</feature>
<comment type="subcellular location">
    <subcellularLocation>
        <location evidence="1">Membrane</location>
        <topology evidence="1">Multi-pass membrane protein</topology>
    </subcellularLocation>
</comment>
<feature type="compositionally biased region" description="Low complexity" evidence="6">
    <location>
        <begin position="12"/>
        <end position="22"/>
    </location>
</feature>
<organism evidence="8 9">
    <name type="scientific">Hyaloscypha variabilis (strain UAMH 11265 / GT02V1 / F)</name>
    <name type="common">Meliniomyces variabilis</name>
    <dbReference type="NCBI Taxonomy" id="1149755"/>
    <lineage>
        <taxon>Eukaryota</taxon>
        <taxon>Fungi</taxon>
        <taxon>Dikarya</taxon>
        <taxon>Ascomycota</taxon>
        <taxon>Pezizomycotina</taxon>
        <taxon>Leotiomycetes</taxon>
        <taxon>Helotiales</taxon>
        <taxon>Hyaloscyphaceae</taxon>
        <taxon>Hyaloscypha</taxon>
        <taxon>Hyaloscypha variabilis</taxon>
    </lineage>
</organism>
<dbReference type="InterPro" id="IPR036259">
    <property type="entry name" value="MFS_trans_sf"/>
</dbReference>
<name>A0A2J6R967_HYAVF</name>
<dbReference type="GO" id="GO:0022857">
    <property type="term" value="F:transmembrane transporter activity"/>
    <property type="evidence" value="ECO:0007669"/>
    <property type="project" value="InterPro"/>
</dbReference>
<keyword evidence="4 7" id="KW-1133">Transmembrane helix</keyword>
<reference evidence="8 9" key="1">
    <citation type="submission" date="2016-04" db="EMBL/GenBank/DDBJ databases">
        <title>A degradative enzymes factory behind the ericoid mycorrhizal symbiosis.</title>
        <authorList>
            <consortium name="DOE Joint Genome Institute"/>
            <person name="Martino E."/>
            <person name="Morin E."/>
            <person name="Grelet G."/>
            <person name="Kuo A."/>
            <person name="Kohler A."/>
            <person name="Daghino S."/>
            <person name="Barry K."/>
            <person name="Choi C."/>
            <person name="Cichocki N."/>
            <person name="Clum A."/>
            <person name="Copeland A."/>
            <person name="Hainaut M."/>
            <person name="Haridas S."/>
            <person name="Labutti K."/>
            <person name="Lindquist E."/>
            <person name="Lipzen A."/>
            <person name="Khouja H.-R."/>
            <person name="Murat C."/>
            <person name="Ohm R."/>
            <person name="Olson A."/>
            <person name="Spatafora J."/>
            <person name="Veneault-Fourrey C."/>
            <person name="Henrissat B."/>
            <person name="Grigoriev I."/>
            <person name="Martin F."/>
            <person name="Perotto S."/>
        </authorList>
    </citation>
    <scope>NUCLEOTIDE SEQUENCE [LARGE SCALE GENOMIC DNA]</scope>
    <source>
        <strain evidence="8 9">F</strain>
    </source>
</reference>
<evidence type="ECO:0000256" key="4">
    <source>
        <dbReference type="ARBA" id="ARBA00022989"/>
    </source>
</evidence>
<feature type="transmembrane region" description="Helical" evidence="7">
    <location>
        <begin position="247"/>
        <end position="267"/>
    </location>
</feature>
<evidence type="ECO:0000256" key="1">
    <source>
        <dbReference type="ARBA" id="ARBA00004141"/>
    </source>
</evidence>
<evidence type="ECO:0000313" key="9">
    <source>
        <dbReference type="Proteomes" id="UP000235786"/>
    </source>
</evidence>
<dbReference type="PANTHER" id="PTHR43791">
    <property type="entry name" value="PERMEASE-RELATED"/>
    <property type="match status" value="1"/>
</dbReference>
<keyword evidence="9" id="KW-1185">Reference proteome</keyword>
<feature type="compositionally biased region" description="Polar residues" evidence="6">
    <location>
        <begin position="1"/>
        <end position="11"/>
    </location>
</feature>
<dbReference type="Proteomes" id="UP000235786">
    <property type="component" value="Unassembled WGS sequence"/>
</dbReference>
<evidence type="ECO:0000256" key="3">
    <source>
        <dbReference type="ARBA" id="ARBA00022692"/>
    </source>
</evidence>
<feature type="transmembrane region" description="Helical" evidence="7">
    <location>
        <begin position="215"/>
        <end position="235"/>
    </location>
</feature>
<feature type="transmembrane region" description="Helical" evidence="7">
    <location>
        <begin position="422"/>
        <end position="443"/>
    </location>
</feature>
<dbReference type="Gene3D" id="1.20.1250.20">
    <property type="entry name" value="MFS general substrate transporter like domains"/>
    <property type="match status" value="1"/>
</dbReference>
<protein>
    <submittedName>
        <fullName evidence="8">MFS general substrate transporter</fullName>
    </submittedName>
</protein>
<dbReference type="PANTHER" id="PTHR43791:SF65">
    <property type="entry name" value="MAJOR FACILITATOR SUPERFAMILY (MFS) PROFILE DOMAIN-CONTAINING PROTEIN-RELATED"/>
    <property type="match status" value="1"/>
</dbReference>
<keyword evidence="5 7" id="KW-0472">Membrane</keyword>